<evidence type="ECO:0000313" key="1">
    <source>
        <dbReference type="EMBL" id="SHJ67570.1"/>
    </source>
</evidence>
<dbReference type="EMBL" id="FQZT01000012">
    <property type="protein sequence ID" value="SHJ67570.1"/>
    <property type="molecule type" value="Genomic_DNA"/>
</dbReference>
<name>A0A1M6L8R6_MALRU</name>
<dbReference type="Proteomes" id="UP000184171">
    <property type="component" value="Unassembled WGS sequence"/>
</dbReference>
<dbReference type="STRING" id="1122189.SAMN02745165_02916"/>
<accession>A0A1M6L8R6</accession>
<keyword evidence="2" id="KW-1185">Reference proteome</keyword>
<proteinExistence type="predicted"/>
<dbReference type="AlphaFoldDB" id="A0A1M6L8R6"/>
<reference evidence="1 2" key="1">
    <citation type="submission" date="2016-11" db="EMBL/GenBank/DDBJ databases">
        <authorList>
            <person name="Jaros S."/>
            <person name="Januszkiewicz K."/>
            <person name="Wedrychowicz H."/>
        </authorList>
    </citation>
    <scope>NUCLEOTIDE SEQUENCE [LARGE SCALE GENOMIC DNA]</scope>
    <source>
        <strain evidence="1 2">DSM 5091</strain>
    </source>
</reference>
<gene>
    <name evidence="1" type="ORF">SAMN02745165_02916</name>
</gene>
<evidence type="ECO:0000313" key="2">
    <source>
        <dbReference type="Proteomes" id="UP000184171"/>
    </source>
</evidence>
<protein>
    <submittedName>
        <fullName evidence="1">Uncharacterized protein</fullName>
    </submittedName>
</protein>
<organism evidence="1 2">
    <name type="scientific">Malonomonas rubra DSM 5091</name>
    <dbReference type="NCBI Taxonomy" id="1122189"/>
    <lineage>
        <taxon>Bacteria</taxon>
        <taxon>Pseudomonadati</taxon>
        <taxon>Thermodesulfobacteriota</taxon>
        <taxon>Desulfuromonadia</taxon>
        <taxon>Desulfuromonadales</taxon>
        <taxon>Geopsychrobacteraceae</taxon>
        <taxon>Malonomonas</taxon>
    </lineage>
</organism>
<sequence>MGGSGSGRRMRWDTKDAAESQHRIDIRWLKKNNYLRPGISGTLSWSRGDEQTGWIRYTMEHDRMNLRYRYRRSGEEWQDIEQSVYFDHTPCNYGGSRKWFLCPHCHKRIAVIYGAGKYFLCRHCYDLTYSSQQENPADRLIRKARKIRKDLGGDDSLTDAFPEKPKHMHWKTYWRLRDEATHAENAGWLWIAEKFGIHF</sequence>